<dbReference type="InterPro" id="IPR009057">
    <property type="entry name" value="Homeodomain-like_sf"/>
</dbReference>
<proteinExistence type="predicted"/>
<keyword evidence="3" id="KW-0804">Transcription</keyword>
<dbReference type="InterPro" id="IPR050109">
    <property type="entry name" value="HTH-type_TetR-like_transc_reg"/>
</dbReference>
<protein>
    <submittedName>
        <fullName evidence="6">TetR/AcrR family transcriptional regulator</fullName>
    </submittedName>
</protein>
<comment type="caution">
    <text evidence="6">The sequence shown here is derived from an EMBL/GenBank/DDBJ whole genome shotgun (WGS) entry which is preliminary data.</text>
</comment>
<dbReference type="PANTHER" id="PTHR30055:SF234">
    <property type="entry name" value="HTH-TYPE TRANSCRIPTIONAL REGULATOR BETI"/>
    <property type="match status" value="1"/>
</dbReference>
<dbReference type="GO" id="GO:0000976">
    <property type="term" value="F:transcription cis-regulatory region binding"/>
    <property type="evidence" value="ECO:0007669"/>
    <property type="project" value="TreeGrafter"/>
</dbReference>
<dbReference type="SUPFAM" id="SSF46689">
    <property type="entry name" value="Homeodomain-like"/>
    <property type="match status" value="1"/>
</dbReference>
<dbReference type="PROSITE" id="PS50977">
    <property type="entry name" value="HTH_TETR_2"/>
    <property type="match status" value="1"/>
</dbReference>
<dbReference type="PRINTS" id="PR00455">
    <property type="entry name" value="HTHTETR"/>
</dbReference>
<keyword evidence="7" id="KW-1185">Reference proteome</keyword>
<dbReference type="GO" id="GO:0003700">
    <property type="term" value="F:DNA-binding transcription factor activity"/>
    <property type="evidence" value="ECO:0007669"/>
    <property type="project" value="TreeGrafter"/>
</dbReference>
<evidence type="ECO:0000259" key="5">
    <source>
        <dbReference type="PROSITE" id="PS50977"/>
    </source>
</evidence>
<dbReference type="InterPro" id="IPR001647">
    <property type="entry name" value="HTH_TetR"/>
</dbReference>
<dbReference type="Pfam" id="PF00440">
    <property type="entry name" value="TetR_N"/>
    <property type="match status" value="1"/>
</dbReference>
<organism evidence="6 7">
    <name type="scientific">Nocardioides caeni</name>
    <dbReference type="NCBI Taxonomy" id="574700"/>
    <lineage>
        <taxon>Bacteria</taxon>
        <taxon>Bacillati</taxon>
        <taxon>Actinomycetota</taxon>
        <taxon>Actinomycetes</taxon>
        <taxon>Propionibacteriales</taxon>
        <taxon>Nocardioidaceae</taxon>
        <taxon>Nocardioides</taxon>
    </lineage>
</organism>
<dbReference type="Proteomes" id="UP000307087">
    <property type="component" value="Unassembled WGS sequence"/>
</dbReference>
<evidence type="ECO:0000313" key="7">
    <source>
        <dbReference type="Proteomes" id="UP000307087"/>
    </source>
</evidence>
<reference evidence="6 7" key="1">
    <citation type="journal article" date="2009" name="Int. J. Syst. Evol. Microbiol.">
        <title>Nocardioides caeni sp. nov., isolated from wastewater.</title>
        <authorList>
            <person name="Yoon J.H."/>
            <person name="Kang S.J."/>
            <person name="Park S."/>
            <person name="Kim W."/>
            <person name="Oh T.K."/>
        </authorList>
    </citation>
    <scope>NUCLEOTIDE SEQUENCE [LARGE SCALE GENOMIC DNA]</scope>
    <source>
        <strain evidence="6 7">DSM 23134</strain>
    </source>
</reference>
<dbReference type="EMBL" id="STGW01000016">
    <property type="protein sequence ID" value="THV09143.1"/>
    <property type="molecule type" value="Genomic_DNA"/>
</dbReference>
<accession>A0A4S8N088</accession>
<keyword evidence="2 4" id="KW-0238">DNA-binding</keyword>
<evidence type="ECO:0000313" key="6">
    <source>
        <dbReference type="EMBL" id="THV09143.1"/>
    </source>
</evidence>
<keyword evidence="1" id="KW-0805">Transcription regulation</keyword>
<gene>
    <name evidence="6" type="ORF">E9934_17060</name>
</gene>
<dbReference type="PANTHER" id="PTHR30055">
    <property type="entry name" value="HTH-TYPE TRANSCRIPTIONAL REGULATOR RUTR"/>
    <property type="match status" value="1"/>
</dbReference>
<dbReference type="AlphaFoldDB" id="A0A4S8N088"/>
<evidence type="ECO:0000256" key="1">
    <source>
        <dbReference type="ARBA" id="ARBA00023015"/>
    </source>
</evidence>
<feature type="DNA-binding region" description="H-T-H motif" evidence="4">
    <location>
        <begin position="41"/>
        <end position="60"/>
    </location>
</feature>
<evidence type="ECO:0000256" key="4">
    <source>
        <dbReference type="PROSITE-ProRule" id="PRU00335"/>
    </source>
</evidence>
<evidence type="ECO:0000256" key="3">
    <source>
        <dbReference type="ARBA" id="ARBA00023163"/>
    </source>
</evidence>
<feature type="domain" description="HTH tetR-type" evidence="5">
    <location>
        <begin position="18"/>
        <end position="78"/>
    </location>
</feature>
<dbReference type="Gene3D" id="1.10.357.10">
    <property type="entry name" value="Tetracycline Repressor, domain 2"/>
    <property type="match status" value="1"/>
</dbReference>
<evidence type="ECO:0000256" key="2">
    <source>
        <dbReference type="ARBA" id="ARBA00023125"/>
    </source>
</evidence>
<sequence length="206" mass="23284">MRQREDRHMARAVQSRTIDVQRRILDAAVEVMLEHGYSGASTVRIQERAGVSRGRLLHHFPSRDALLIAASQHLAKARVGELPSEHTWPADLGERIDAVVERMALTFTQGYFWAATELWIAARTHEDLRDALLPGEREIARAVRAAMDGFFGDELASRDGYEGARDILFTSLRGMALTTSFDPRAEPTRRHVERLKQLMRTVLLDG</sequence>
<name>A0A4S8N088_9ACTN</name>